<comment type="caution">
    <text evidence="2">The sequence shown here is derived from an EMBL/GenBank/DDBJ whole genome shotgun (WGS) entry which is preliminary data.</text>
</comment>
<dbReference type="OrthoDB" id="9811980at2"/>
<keyword evidence="1" id="KW-1133">Transmembrane helix</keyword>
<dbReference type="Proteomes" id="UP000014461">
    <property type="component" value="Unassembled WGS sequence"/>
</dbReference>
<evidence type="ECO:0000313" key="2">
    <source>
        <dbReference type="EMBL" id="GAC99970.1"/>
    </source>
</evidence>
<dbReference type="AlphaFoldDB" id="R9PPD6"/>
<accession>R9PPD6</accession>
<evidence type="ECO:0000256" key="1">
    <source>
        <dbReference type="SAM" id="Phobius"/>
    </source>
</evidence>
<keyword evidence="1" id="KW-0472">Membrane</keyword>
<sequence>MVKSSKAIFLISTLISLLVCSGILYITWQHNPQCEFHCNNQINWLAWLPYGLISGALSFLLIVGLAFGANTLIKALVIAPYNKAIKRD</sequence>
<keyword evidence="3" id="KW-1185">Reference proteome</keyword>
<feature type="transmembrane region" description="Helical" evidence="1">
    <location>
        <begin position="48"/>
        <end position="73"/>
    </location>
</feature>
<name>R9PPD6_AGAAL</name>
<protein>
    <recommendedName>
        <fullName evidence="4">Transmembrane protein</fullName>
    </recommendedName>
</protein>
<evidence type="ECO:0000313" key="3">
    <source>
        <dbReference type="Proteomes" id="UP000014461"/>
    </source>
</evidence>
<gene>
    <name evidence="2" type="ORF">AALB_0051</name>
</gene>
<evidence type="ECO:0008006" key="4">
    <source>
        <dbReference type="Google" id="ProtNLM"/>
    </source>
</evidence>
<organism evidence="2 3">
    <name type="scientific">Agarivorans albus MKT 106</name>
    <dbReference type="NCBI Taxonomy" id="1331007"/>
    <lineage>
        <taxon>Bacteria</taxon>
        <taxon>Pseudomonadati</taxon>
        <taxon>Pseudomonadota</taxon>
        <taxon>Gammaproteobacteria</taxon>
        <taxon>Alteromonadales</taxon>
        <taxon>Alteromonadaceae</taxon>
        <taxon>Agarivorans</taxon>
    </lineage>
</organism>
<dbReference type="EMBL" id="BARX01000001">
    <property type="protein sequence ID" value="GAC99970.1"/>
    <property type="molecule type" value="Genomic_DNA"/>
</dbReference>
<reference evidence="2" key="1">
    <citation type="journal article" date="2013" name="Genome Announc.">
        <title>Draft Genome Sequence of Agarivorans albus Strain MKT 106T, an Agarolytic Marine Bacterium.</title>
        <authorList>
            <person name="Yasuike M."/>
            <person name="Nakamura Y."/>
            <person name="Kai W."/>
            <person name="Fujiwara A."/>
            <person name="Fukui Y."/>
            <person name="Satomi M."/>
            <person name="Sano M."/>
        </authorList>
    </citation>
    <scope>NUCLEOTIDE SEQUENCE [LARGE SCALE GENOMIC DNA]</scope>
</reference>
<keyword evidence="1" id="KW-0812">Transmembrane</keyword>
<feature type="transmembrane region" description="Helical" evidence="1">
    <location>
        <begin position="7"/>
        <end position="28"/>
    </location>
</feature>
<proteinExistence type="predicted"/>